<proteinExistence type="predicted"/>
<evidence type="ECO:0000313" key="3">
    <source>
        <dbReference type="EMBL" id="SDF97978.1"/>
    </source>
</evidence>
<feature type="region of interest" description="Disordered" evidence="1">
    <location>
        <begin position="152"/>
        <end position="190"/>
    </location>
</feature>
<keyword evidence="4" id="KW-1185">Reference proteome</keyword>
<dbReference type="Proteomes" id="UP000198641">
    <property type="component" value="Unassembled WGS sequence"/>
</dbReference>
<sequence length="306" mass="32526">MDQRAVAGQGPYSRRQRLNLAVLLMIALLLTGCASHGGWNQSVTPGNWISIKRGDTLGELAKQAGVPLERLQRFNPGVRARSLAIGQRLLIPTHQERAPYGGPYRYQVRPGDTYSAIARHFGTRVSRLSAGNPGTSASSLRVGQLIKVPLSGSGASSGVASRSSSSSSSASSRPSPAPSTPLPSSAGSWPWPLEPHRVAREYGKDARGTLQPMLLTSGSSDKALAVADGEVRFAGSMRQLGRVVIVHHAGNLQSVYALCQSLSVEVGKRVSRGDTVCRTGSGDRGNELLFDMRSGGKPIDPRRVLR</sequence>
<dbReference type="InterPro" id="IPR016047">
    <property type="entry name" value="M23ase_b-sheet_dom"/>
</dbReference>
<dbReference type="PROSITE" id="PS51782">
    <property type="entry name" value="LYSM"/>
    <property type="match status" value="2"/>
</dbReference>
<dbReference type="InterPro" id="IPR011055">
    <property type="entry name" value="Dup_hybrid_motif"/>
</dbReference>
<dbReference type="GO" id="GO:0004222">
    <property type="term" value="F:metalloendopeptidase activity"/>
    <property type="evidence" value="ECO:0007669"/>
    <property type="project" value="TreeGrafter"/>
</dbReference>
<dbReference type="Gene3D" id="3.10.350.10">
    <property type="entry name" value="LysM domain"/>
    <property type="match status" value="2"/>
</dbReference>
<dbReference type="PROSITE" id="PS51257">
    <property type="entry name" value="PROKAR_LIPOPROTEIN"/>
    <property type="match status" value="1"/>
</dbReference>
<name>A0A1G7QHP4_9GAMM</name>
<dbReference type="InterPro" id="IPR036779">
    <property type="entry name" value="LysM_dom_sf"/>
</dbReference>
<evidence type="ECO:0000259" key="2">
    <source>
        <dbReference type="PROSITE" id="PS51782"/>
    </source>
</evidence>
<dbReference type="InterPro" id="IPR018392">
    <property type="entry name" value="LysM"/>
</dbReference>
<dbReference type="AlphaFoldDB" id="A0A1G7QHP4"/>
<dbReference type="CDD" id="cd00118">
    <property type="entry name" value="LysM"/>
    <property type="match status" value="2"/>
</dbReference>
<feature type="compositionally biased region" description="Low complexity" evidence="1">
    <location>
        <begin position="152"/>
        <end position="174"/>
    </location>
</feature>
<dbReference type="Pfam" id="PF01551">
    <property type="entry name" value="Peptidase_M23"/>
    <property type="match status" value="1"/>
</dbReference>
<dbReference type="PANTHER" id="PTHR21666">
    <property type="entry name" value="PEPTIDASE-RELATED"/>
    <property type="match status" value="1"/>
</dbReference>
<dbReference type="Gene3D" id="2.70.70.10">
    <property type="entry name" value="Glucose Permease (Domain IIA)"/>
    <property type="match status" value="1"/>
</dbReference>
<organism evidence="3 4">
    <name type="scientific">Onishia taeanensis</name>
    <dbReference type="NCBI Taxonomy" id="284577"/>
    <lineage>
        <taxon>Bacteria</taxon>
        <taxon>Pseudomonadati</taxon>
        <taxon>Pseudomonadota</taxon>
        <taxon>Gammaproteobacteria</taxon>
        <taxon>Oceanospirillales</taxon>
        <taxon>Halomonadaceae</taxon>
        <taxon>Onishia</taxon>
    </lineage>
</organism>
<dbReference type="InterPro" id="IPR050570">
    <property type="entry name" value="Cell_wall_metabolism_enzyme"/>
</dbReference>
<dbReference type="EMBL" id="FNCI01000003">
    <property type="protein sequence ID" value="SDF97978.1"/>
    <property type="molecule type" value="Genomic_DNA"/>
</dbReference>
<dbReference type="PANTHER" id="PTHR21666:SF270">
    <property type="entry name" value="MUREIN HYDROLASE ACTIVATOR ENVC"/>
    <property type="match status" value="1"/>
</dbReference>
<dbReference type="CDD" id="cd12797">
    <property type="entry name" value="M23_peptidase"/>
    <property type="match status" value="1"/>
</dbReference>
<dbReference type="SUPFAM" id="SSF51261">
    <property type="entry name" value="Duplicated hybrid motif"/>
    <property type="match status" value="1"/>
</dbReference>
<protein>
    <submittedName>
        <fullName evidence="3">LysM domain-containing protein</fullName>
    </submittedName>
</protein>
<evidence type="ECO:0000313" key="4">
    <source>
        <dbReference type="Proteomes" id="UP000198641"/>
    </source>
</evidence>
<gene>
    <name evidence="3" type="ORF">SAMN05216571_103262</name>
</gene>
<accession>A0A1G7QHP4</accession>
<dbReference type="SUPFAM" id="SSF54106">
    <property type="entry name" value="LysM domain"/>
    <property type="match status" value="2"/>
</dbReference>
<dbReference type="Pfam" id="PF01476">
    <property type="entry name" value="LysM"/>
    <property type="match status" value="2"/>
</dbReference>
<dbReference type="STRING" id="284577.SAMN05216571_103262"/>
<evidence type="ECO:0000256" key="1">
    <source>
        <dbReference type="SAM" id="MobiDB-lite"/>
    </source>
</evidence>
<dbReference type="OrthoDB" id="9795421at2"/>
<feature type="domain" description="LysM" evidence="2">
    <location>
        <begin position="47"/>
        <end position="91"/>
    </location>
</feature>
<reference evidence="3 4" key="1">
    <citation type="submission" date="2016-10" db="EMBL/GenBank/DDBJ databases">
        <authorList>
            <person name="de Groot N.N."/>
        </authorList>
    </citation>
    <scope>NUCLEOTIDE SEQUENCE [LARGE SCALE GENOMIC DNA]</scope>
    <source>
        <strain evidence="3 4">BH539</strain>
    </source>
</reference>
<feature type="domain" description="LysM" evidence="2">
    <location>
        <begin position="104"/>
        <end position="148"/>
    </location>
</feature>
<dbReference type="SMART" id="SM00257">
    <property type="entry name" value="LysM"/>
    <property type="match status" value="2"/>
</dbReference>